<dbReference type="CDD" id="cd02000">
    <property type="entry name" value="TPP_E1_PDC_ADC_BCADC"/>
    <property type="match status" value="1"/>
</dbReference>
<evidence type="ECO:0000256" key="2">
    <source>
        <dbReference type="ARBA" id="ARBA00023002"/>
    </source>
</evidence>
<feature type="domain" description="Dehydrogenase E1 component" evidence="4">
    <location>
        <begin position="19"/>
        <end position="314"/>
    </location>
</feature>
<dbReference type="Gene3D" id="3.40.50.970">
    <property type="match status" value="1"/>
</dbReference>
<keyword evidence="2" id="KW-0560">Oxidoreductase</keyword>
<keyword evidence="6" id="KW-1185">Reference proteome</keyword>
<protein>
    <submittedName>
        <fullName evidence="5">ABC transporter substrate-binding protein</fullName>
    </submittedName>
</protein>
<dbReference type="GO" id="GO:0004739">
    <property type="term" value="F:pyruvate dehydrogenase (acetyl-transferring) activity"/>
    <property type="evidence" value="ECO:0007669"/>
    <property type="project" value="TreeGrafter"/>
</dbReference>
<dbReference type="Proteomes" id="UP000094936">
    <property type="component" value="Unassembled WGS sequence"/>
</dbReference>
<accession>A0A1C3ECN4</accession>
<dbReference type="PANTHER" id="PTHR11516">
    <property type="entry name" value="PYRUVATE DEHYDROGENASE E1 COMPONENT, ALPHA SUBUNIT BACTERIAL AND ORGANELLAR"/>
    <property type="match status" value="1"/>
</dbReference>
<sequence>MSDNPFPLSREKLLDAYRTMKTIREFEERLHVDFSRGDIPGFVHLYAGEEATAVGIMMHLNDTDRIASTHRGHGHCIAKGVDVHGMMAEIYGKSTGSCHGKGGSMHIADLSKGMMGANGILGAGSPLICGAALAAKQLKNGGVGISFTGDGASNQGTFLESLNLAAVWGLPAIFVVENNGYAESTAVEWAVACDSYVDRATGFGLPGITIDGTDFFAVYEAAGEVIKRARDGGGPSLLECKMVRFFGHFEGDAQTYRADGEVENIRENRCCLKLFRHQVESAGVISTNEFDVIDTEVAALIEDAVQCAIAASEPDHADLLTDVYVRY</sequence>
<keyword evidence="3" id="KW-0786">Thiamine pyrophosphate</keyword>
<dbReference type="InterPro" id="IPR001017">
    <property type="entry name" value="DH_E1"/>
</dbReference>
<dbReference type="RefSeq" id="WP_068904829.1">
    <property type="nucleotide sequence ID" value="NZ_JBHUIF010000005.1"/>
</dbReference>
<dbReference type="AlphaFoldDB" id="A0A1C3ECN4"/>
<name>A0A1C3ECN4_9GAMM</name>
<comment type="cofactor">
    <cofactor evidence="1">
        <name>thiamine diphosphate</name>
        <dbReference type="ChEBI" id="CHEBI:58937"/>
    </cofactor>
</comment>
<dbReference type="EMBL" id="LYBM01000042">
    <property type="protein sequence ID" value="ODA31012.1"/>
    <property type="molecule type" value="Genomic_DNA"/>
</dbReference>
<gene>
    <name evidence="5" type="ORF">A8L45_18435</name>
</gene>
<comment type="caution">
    <text evidence="5">The sequence shown here is derived from an EMBL/GenBank/DDBJ whole genome shotgun (WGS) entry which is preliminary data.</text>
</comment>
<proteinExistence type="predicted"/>
<dbReference type="SUPFAM" id="SSF52518">
    <property type="entry name" value="Thiamin diphosphate-binding fold (THDP-binding)"/>
    <property type="match status" value="1"/>
</dbReference>
<evidence type="ECO:0000256" key="3">
    <source>
        <dbReference type="ARBA" id="ARBA00023052"/>
    </source>
</evidence>
<dbReference type="InterPro" id="IPR029061">
    <property type="entry name" value="THDP-binding"/>
</dbReference>
<dbReference type="OrthoDB" id="9766715at2"/>
<evidence type="ECO:0000256" key="1">
    <source>
        <dbReference type="ARBA" id="ARBA00001964"/>
    </source>
</evidence>
<dbReference type="Pfam" id="PF00676">
    <property type="entry name" value="E1_dh"/>
    <property type="match status" value="1"/>
</dbReference>
<evidence type="ECO:0000313" key="6">
    <source>
        <dbReference type="Proteomes" id="UP000094936"/>
    </source>
</evidence>
<evidence type="ECO:0000259" key="4">
    <source>
        <dbReference type="Pfam" id="PF00676"/>
    </source>
</evidence>
<evidence type="ECO:0000313" key="5">
    <source>
        <dbReference type="EMBL" id="ODA31012.1"/>
    </source>
</evidence>
<dbReference type="InterPro" id="IPR050642">
    <property type="entry name" value="PDH_E1_Alpha_Subunit"/>
</dbReference>
<dbReference type="PANTHER" id="PTHR11516:SF60">
    <property type="entry name" value="PYRUVATE DEHYDROGENASE E1 COMPONENT SUBUNIT ALPHA"/>
    <property type="match status" value="1"/>
</dbReference>
<reference evidence="5 6" key="1">
    <citation type="submission" date="2016-05" db="EMBL/GenBank/DDBJ databases">
        <title>Genomic Taxonomy of the Vibrionaceae.</title>
        <authorList>
            <person name="Gomez-Gil B."/>
            <person name="Enciso-Ibarra J."/>
        </authorList>
    </citation>
    <scope>NUCLEOTIDE SEQUENCE [LARGE SCALE GENOMIC DNA]</scope>
    <source>
        <strain evidence="5 6">CAIM 1920</strain>
    </source>
</reference>
<dbReference type="STRING" id="1080227.A8L45_18435"/>
<dbReference type="GO" id="GO:0006086">
    <property type="term" value="P:pyruvate decarboxylation to acetyl-CoA"/>
    <property type="evidence" value="ECO:0007669"/>
    <property type="project" value="TreeGrafter"/>
</dbReference>
<organism evidence="5 6">
    <name type="scientific">Veronia pacifica</name>
    <dbReference type="NCBI Taxonomy" id="1080227"/>
    <lineage>
        <taxon>Bacteria</taxon>
        <taxon>Pseudomonadati</taxon>
        <taxon>Pseudomonadota</taxon>
        <taxon>Gammaproteobacteria</taxon>
        <taxon>Vibrionales</taxon>
        <taxon>Vibrionaceae</taxon>
        <taxon>Veronia</taxon>
    </lineage>
</organism>